<accession>A0A2U1KNL8</accession>
<dbReference type="OrthoDB" id="7537227at2759"/>
<comment type="caution">
    <text evidence="2">The sequence shown here is derived from an EMBL/GenBank/DDBJ whole genome shotgun (WGS) entry which is preliminary data.</text>
</comment>
<dbReference type="AlphaFoldDB" id="A0A2U1KNL8"/>
<name>A0A2U1KNL8_ARTAN</name>
<gene>
    <name evidence="2" type="ORF">CTI12_AA581390</name>
</gene>
<keyword evidence="3" id="KW-1185">Reference proteome</keyword>
<dbReference type="PANTHER" id="PTHR46976:SF1">
    <property type="entry name" value="PROTEIN ARABIDILLO 1"/>
    <property type="match status" value="1"/>
</dbReference>
<feature type="region of interest" description="Disordered" evidence="1">
    <location>
        <begin position="415"/>
        <end position="459"/>
    </location>
</feature>
<dbReference type="STRING" id="35608.A0A2U1KNL8"/>
<dbReference type="PANTHER" id="PTHR46976">
    <property type="entry name" value="PROTEIN ARABIDILLO 1"/>
    <property type="match status" value="1"/>
</dbReference>
<evidence type="ECO:0000313" key="3">
    <source>
        <dbReference type="Proteomes" id="UP000245207"/>
    </source>
</evidence>
<dbReference type="Proteomes" id="UP000245207">
    <property type="component" value="Unassembled WGS sequence"/>
</dbReference>
<organism evidence="2 3">
    <name type="scientific">Artemisia annua</name>
    <name type="common">Sweet wormwood</name>
    <dbReference type="NCBI Taxonomy" id="35608"/>
    <lineage>
        <taxon>Eukaryota</taxon>
        <taxon>Viridiplantae</taxon>
        <taxon>Streptophyta</taxon>
        <taxon>Embryophyta</taxon>
        <taxon>Tracheophyta</taxon>
        <taxon>Spermatophyta</taxon>
        <taxon>Magnoliopsida</taxon>
        <taxon>eudicotyledons</taxon>
        <taxon>Gunneridae</taxon>
        <taxon>Pentapetalae</taxon>
        <taxon>asterids</taxon>
        <taxon>campanulids</taxon>
        <taxon>Asterales</taxon>
        <taxon>Asteraceae</taxon>
        <taxon>Asteroideae</taxon>
        <taxon>Anthemideae</taxon>
        <taxon>Artemisiinae</taxon>
        <taxon>Artemisia</taxon>
    </lineage>
</organism>
<feature type="region of interest" description="Disordered" evidence="1">
    <location>
        <begin position="522"/>
        <end position="551"/>
    </location>
</feature>
<feature type="region of interest" description="Disordered" evidence="1">
    <location>
        <begin position="375"/>
        <end position="394"/>
    </location>
</feature>
<feature type="region of interest" description="Disordered" evidence="1">
    <location>
        <begin position="598"/>
        <end position="618"/>
    </location>
</feature>
<feature type="compositionally biased region" description="Basic and acidic residues" evidence="1">
    <location>
        <begin position="142"/>
        <end position="151"/>
    </location>
</feature>
<evidence type="ECO:0000313" key="2">
    <source>
        <dbReference type="EMBL" id="PWA38308.1"/>
    </source>
</evidence>
<feature type="region of interest" description="Disordered" evidence="1">
    <location>
        <begin position="129"/>
        <end position="151"/>
    </location>
</feature>
<dbReference type="EMBL" id="PKPP01015766">
    <property type="protein sequence ID" value="PWA38308.1"/>
    <property type="molecule type" value="Genomic_DNA"/>
</dbReference>
<sequence length="677" mass="74203">MEVAAFGGIRSLVMLPCNCKHGGVKEQIYKYDNLHQFIFYDAYALANLEALGDRKSNNVVVGEEAGVIASLIHLIINYYINDRGNWHKTSKGAPQQCNMEVAAFGGIRALVMLPCNCKHGGVKEQEARTHLKPRSGSVGHVSDTDTPRTRLGHVSDTHVPCPTCDSIWTGFWTRVGHGFWRTHIFWTRISALGDRKSNNVVVGEEAGVIASLIHLIINYYINDRGNWHKTSKGAPQQEKIYILAVGYYRSGDFPRSRVLLVQCLEVSYLSKVLDNLPHDLIYSENKTGEDNRIKNVRSLDLDNHFNANVVASGAVCHTLNTEPRSSSYVVNDCEYCLLYNKIFSTYYKLLETYFDHIFLLGSTTIVSVATYSTPKSGERMTQHKRSRPQARVPAGPRNVVKRAITDTTQTNPVHDVALTGSQATDPSGARNVGARGVTDTSKTNPVHDVAPTGEGSSLADIQRQGQPLLVQSFNLEFTKSVFVTTVSICIGSIMHLNRSLLVVRCGLLKLLFLLTPAAVGDATESSSRRSKRSVQDNRPGSQAPAQGGARNVCRHVVTDTPHTSSCPGAALTGDGSSFSDTHGQAVCDTTRSSCRRAKRSAQHNRGGSQVPAEGSARNVRRRVVTDTLLRNSAHGVASAREGSTFVHTEGQGECLLLKSYNFEFTKSVFTPAMTIIR</sequence>
<evidence type="ECO:0000256" key="1">
    <source>
        <dbReference type="SAM" id="MobiDB-lite"/>
    </source>
</evidence>
<protein>
    <submittedName>
        <fullName evidence="2">Protein ARABIDILLO 1</fullName>
    </submittedName>
</protein>
<reference evidence="2 3" key="1">
    <citation type="journal article" date="2018" name="Mol. Plant">
        <title>The genome of Artemisia annua provides insight into the evolution of Asteraceae family and artemisinin biosynthesis.</title>
        <authorList>
            <person name="Shen Q."/>
            <person name="Zhang L."/>
            <person name="Liao Z."/>
            <person name="Wang S."/>
            <person name="Yan T."/>
            <person name="Shi P."/>
            <person name="Liu M."/>
            <person name="Fu X."/>
            <person name="Pan Q."/>
            <person name="Wang Y."/>
            <person name="Lv Z."/>
            <person name="Lu X."/>
            <person name="Zhang F."/>
            <person name="Jiang W."/>
            <person name="Ma Y."/>
            <person name="Chen M."/>
            <person name="Hao X."/>
            <person name="Li L."/>
            <person name="Tang Y."/>
            <person name="Lv G."/>
            <person name="Zhou Y."/>
            <person name="Sun X."/>
            <person name="Brodelius P.E."/>
            <person name="Rose J.K.C."/>
            <person name="Tang K."/>
        </authorList>
    </citation>
    <scope>NUCLEOTIDE SEQUENCE [LARGE SCALE GENOMIC DNA]</scope>
    <source>
        <strain evidence="3">cv. Huhao1</strain>
        <tissue evidence="2">Leaf</tissue>
    </source>
</reference>
<proteinExistence type="predicted"/>